<feature type="region of interest" description="Disordered" evidence="1">
    <location>
        <begin position="1"/>
        <end position="53"/>
    </location>
</feature>
<gene>
    <name evidence="2" type="ORF">chiPu_0027239</name>
</gene>
<organism evidence="2 3">
    <name type="scientific">Chiloscyllium punctatum</name>
    <name type="common">Brownbanded bambooshark</name>
    <name type="synonym">Hemiscyllium punctatum</name>
    <dbReference type="NCBI Taxonomy" id="137246"/>
    <lineage>
        <taxon>Eukaryota</taxon>
        <taxon>Metazoa</taxon>
        <taxon>Chordata</taxon>
        <taxon>Craniata</taxon>
        <taxon>Vertebrata</taxon>
        <taxon>Chondrichthyes</taxon>
        <taxon>Elasmobranchii</taxon>
        <taxon>Galeomorphii</taxon>
        <taxon>Galeoidea</taxon>
        <taxon>Orectolobiformes</taxon>
        <taxon>Hemiscylliidae</taxon>
        <taxon>Chiloscyllium</taxon>
    </lineage>
</organism>
<evidence type="ECO:0000313" key="2">
    <source>
        <dbReference type="EMBL" id="GCC43117.1"/>
    </source>
</evidence>
<feature type="compositionally biased region" description="Basic residues" evidence="1">
    <location>
        <begin position="1"/>
        <end position="10"/>
    </location>
</feature>
<reference evidence="2 3" key="1">
    <citation type="journal article" date="2018" name="Nat. Ecol. Evol.">
        <title>Shark genomes provide insights into elasmobranch evolution and the origin of vertebrates.</title>
        <authorList>
            <person name="Hara Y"/>
            <person name="Yamaguchi K"/>
            <person name="Onimaru K"/>
            <person name="Kadota M"/>
            <person name="Koyanagi M"/>
            <person name="Keeley SD"/>
            <person name="Tatsumi K"/>
            <person name="Tanaka K"/>
            <person name="Motone F"/>
            <person name="Kageyama Y"/>
            <person name="Nozu R"/>
            <person name="Adachi N"/>
            <person name="Nishimura O"/>
            <person name="Nakagawa R"/>
            <person name="Tanegashima C"/>
            <person name="Kiyatake I"/>
            <person name="Matsumoto R"/>
            <person name="Murakumo K"/>
            <person name="Nishida K"/>
            <person name="Terakita A"/>
            <person name="Kuratani S"/>
            <person name="Sato K"/>
            <person name="Hyodo S Kuraku.S."/>
        </authorList>
    </citation>
    <scope>NUCLEOTIDE SEQUENCE [LARGE SCALE GENOMIC DNA]</scope>
</reference>
<protein>
    <submittedName>
        <fullName evidence="2">Uncharacterized protein</fullName>
    </submittedName>
</protein>
<proteinExistence type="predicted"/>
<feature type="compositionally biased region" description="Polar residues" evidence="1">
    <location>
        <begin position="36"/>
        <end position="53"/>
    </location>
</feature>
<keyword evidence="3" id="KW-1185">Reference proteome</keyword>
<name>A0A401TKG3_CHIPU</name>
<dbReference type="EMBL" id="BEZZ01098471">
    <property type="protein sequence ID" value="GCC43117.1"/>
    <property type="molecule type" value="Genomic_DNA"/>
</dbReference>
<accession>A0A401TKG3</accession>
<feature type="non-terminal residue" evidence="2">
    <location>
        <position position="233"/>
    </location>
</feature>
<dbReference type="AlphaFoldDB" id="A0A401TKG3"/>
<sequence length="233" mass="25860">MTAPRSHPRHERAAQDRARVQGRQPRCRCPDDAQDRSASAIGQSCSPASWGQHHSSIACGPAGRASARLLDGGDRLRFRGALVRRLLDRRTGLRGSSRRAVPRGELRQLLAQIGDQLLNQPVPDLDLRADEVRRHAAGDGDIHAEHQERMAELQPSEPPRRVPAIDEVERQLTLHLERGDQRGVDKALFLADQLVSRPDLETKPRGRRAQIGRVGDRIGQRFDAIADALEIVA</sequence>
<dbReference type="Proteomes" id="UP000287033">
    <property type="component" value="Unassembled WGS sequence"/>
</dbReference>
<evidence type="ECO:0000256" key="1">
    <source>
        <dbReference type="SAM" id="MobiDB-lite"/>
    </source>
</evidence>
<comment type="caution">
    <text evidence="2">The sequence shown here is derived from an EMBL/GenBank/DDBJ whole genome shotgun (WGS) entry which is preliminary data.</text>
</comment>
<evidence type="ECO:0000313" key="3">
    <source>
        <dbReference type="Proteomes" id="UP000287033"/>
    </source>
</evidence>